<dbReference type="STRING" id="439481.Aboo_0897"/>
<reference evidence="6" key="1">
    <citation type="submission" date="2010-02" db="EMBL/GenBank/DDBJ databases">
        <title>Complete sequence of Aciduliprofundum boonei T469.</title>
        <authorList>
            <consortium name="US DOE Joint Genome Institute"/>
            <person name="Lucas S."/>
            <person name="Copeland A."/>
            <person name="Lapidus A."/>
            <person name="Cheng J.-F."/>
            <person name="Bruce D."/>
            <person name="Goodwin L."/>
            <person name="Pitluck S."/>
            <person name="Saunders E."/>
            <person name="Detter J.C."/>
            <person name="Han C."/>
            <person name="Tapia R."/>
            <person name="Land M."/>
            <person name="Hauser L."/>
            <person name="Kyrpides N."/>
            <person name="Mikhailova N."/>
            <person name="Flores G."/>
            <person name="Reysenbach A.-L."/>
            <person name="Woyke T."/>
        </authorList>
    </citation>
    <scope>NUCLEOTIDE SEQUENCE</scope>
    <source>
        <strain evidence="6">T469</strain>
    </source>
</reference>
<evidence type="ECO:0000256" key="1">
    <source>
        <dbReference type="ARBA" id="ARBA00005417"/>
    </source>
</evidence>
<protein>
    <submittedName>
        <fullName evidence="6">ABC transporter related protein</fullName>
    </submittedName>
</protein>
<keyword evidence="5" id="KW-0029">Amino-acid transport</keyword>
<evidence type="ECO:0000256" key="4">
    <source>
        <dbReference type="ARBA" id="ARBA00022840"/>
    </source>
</evidence>
<dbReference type="KEGG" id="abi:Aboo_0897"/>
<dbReference type="RefSeq" id="WP_008086419.1">
    <property type="nucleotide sequence ID" value="NC_013926.1"/>
</dbReference>
<evidence type="ECO:0000256" key="5">
    <source>
        <dbReference type="ARBA" id="ARBA00022970"/>
    </source>
</evidence>
<dbReference type="EMBL" id="CP001941">
    <property type="protein sequence ID" value="ADD08706.1"/>
    <property type="molecule type" value="Genomic_DNA"/>
</dbReference>
<dbReference type="Gene3D" id="3.40.50.300">
    <property type="entry name" value="P-loop containing nucleotide triphosphate hydrolases"/>
    <property type="match status" value="1"/>
</dbReference>
<dbReference type="GO" id="GO:0015658">
    <property type="term" value="F:branched-chain amino acid transmembrane transporter activity"/>
    <property type="evidence" value="ECO:0007669"/>
    <property type="project" value="TreeGrafter"/>
</dbReference>
<dbReference type="eggNOG" id="arCOG04236">
    <property type="taxonomic scope" value="Archaea"/>
</dbReference>
<evidence type="ECO:0000313" key="6">
    <source>
        <dbReference type="EMBL" id="ADD08706.1"/>
    </source>
</evidence>
<dbReference type="GO" id="GO:0016887">
    <property type="term" value="F:ATP hydrolysis activity"/>
    <property type="evidence" value="ECO:0007669"/>
    <property type="project" value="InterPro"/>
</dbReference>
<dbReference type="InterPro" id="IPR017871">
    <property type="entry name" value="ABC_transporter-like_CS"/>
</dbReference>
<dbReference type="PROSITE" id="PS50893">
    <property type="entry name" value="ABC_TRANSPORTER_2"/>
    <property type="match status" value="1"/>
</dbReference>
<keyword evidence="2" id="KW-0813">Transport</keyword>
<dbReference type="Proteomes" id="UP000001400">
    <property type="component" value="Chromosome"/>
</dbReference>
<name>B5IGY1_ACIB4</name>
<dbReference type="HOGENOM" id="CLU_000604_1_2_2"/>
<evidence type="ECO:0000313" key="7">
    <source>
        <dbReference type="Proteomes" id="UP000001400"/>
    </source>
</evidence>
<keyword evidence="3" id="KW-0547">Nucleotide-binding</keyword>
<organism evidence="6 7">
    <name type="scientific">Aciduliprofundum boonei (strain DSM 19572 / T469)</name>
    <dbReference type="NCBI Taxonomy" id="439481"/>
    <lineage>
        <taxon>Archaea</taxon>
        <taxon>Methanobacteriati</taxon>
        <taxon>Thermoplasmatota</taxon>
        <taxon>DHVE2 group</taxon>
        <taxon>Candidatus Aciduliprofundum</taxon>
    </lineage>
</organism>
<dbReference type="InterPro" id="IPR003439">
    <property type="entry name" value="ABC_transporter-like_ATP-bd"/>
</dbReference>
<dbReference type="GeneID" id="8827847"/>
<proteinExistence type="inferred from homology"/>
<dbReference type="SMART" id="SM00382">
    <property type="entry name" value="AAA"/>
    <property type="match status" value="1"/>
</dbReference>
<evidence type="ECO:0000256" key="2">
    <source>
        <dbReference type="ARBA" id="ARBA00022448"/>
    </source>
</evidence>
<dbReference type="AlphaFoldDB" id="B5IGY1"/>
<dbReference type="GO" id="GO:0005524">
    <property type="term" value="F:ATP binding"/>
    <property type="evidence" value="ECO:0007669"/>
    <property type="project" value="UniProtKB-KW"/>
</dbReference>
<evidence type="ECO:0000256" key="3">
    <source>
        <dbReference type="ARBA" id="ARBA00022741"/>
    </source>
</evidence>
<accession>B5IGY1</accession>
<dbReference type="SUPFAM" id="SSF52540">
    <property type="entry name" value="P-loop containing nucleoside triphosphate hydrolases"/>
    <property type="match status" value="1"/>
</dbReference>
<dbReference type="InterPro" id="IPR052156">
    <property type="entry name" value="BCAA_Transport_ATP-bd_LivF"/>
</dbReference>
<keyword evidence="7" id="KW-1185">Reference proteome</keyword>
<dbReference type="GO" id="GO:0015807">
    <property type="term" value="P:L-amino acid transport"/>
    <property type="evidence" value="ECO:0007669"/>
    <property type="project" value="TreeGrafter"/>
</dbReference>
<dbReference type="PANTHER" id="PTHR43820:SF4">
    <property type="entry name" value="HIGH-AFFINITY BRANCHED-CHAIN AMINO ACID TRANSPORT ATP-BINDING PROTEIN LIVF"/>
    <property type="match status" value="1"/>
</dbReference>
<dbReference type="Pfam" id="PF00005">
    <property type="entry name" value="ABC_tran"/>
    <property type="match status" value="1"/>
</dbReference>
<keyword evidence="4" id="KW-0067">ATP-binding</keyword>
<dbReference type="OrthoDB" id="18492at2157"/>
<dbReference type="PANTHER" id="PTHR43820">
    <property type="entry name" value="HIGH-AFFINITY BRANCHED-CHAIN AMINO ACID TRANSPORT ATP-BINDING PROTEIN LIVF"/>
    <property type="match status" value="1"/>
</dbReference>
<comment type="similarity">
    <text evidence="1">Belongs to the ABC transporter superfamily.</text>
</comment>
<dbReference type="PROSITE" id="PS00211">
    <property type="entry name" value="ABC_TRANSPORTER_1"/>
    <property type="match status" value="1"/>
</dbReference>
<dbReference type="InterPro" id="IPR027417">
    <property type="entry name" value="P-loop_NTPase"/>
</dbReference>
<gene>
    <name evidence="6" type="ordered locus">Aboo_0897</name>
</gene>
<sequence>MLKVENLRLVREGKEILKGVNFEIAQNEIHLVLGVNGSGKTTLAQAIMGIYPCDGRIIFEGKDITNLSVWERARMGITLAFQEPARFEGLLVKDYLMVSAKTKSMSKLEEIIKMVGLPRNILFQEVGENLSGGERKRIELASVLLMEPKLAMLDEPDSGIDMLSFRLISEVIKRMKGMGTSVMLITHSEEMIDIADRATILCSGKVVASGEREEIKKLFKYSPCPLKR</sequence>
<dbReference type="InterPro" id="IPR003593">
    <property type="entry name" value="AAA+_ATPase"/>
</dbReference>